<keyword evidence="3" id="KW-1185">Reference proteome</keyword>
<dbReference type="EMBL" id="BONR01000002">
    <property type="protein sequence ID" value="GIG54236.1"/>
    <property type="molecule type" value="Genomic_DNA"/>
</dbReference>
<dbReference type="GO" id="GO:0005737">
    <property type="term" value="C:cytoplasm"/>
    <property type="evidence" value="ECO:0007669"/>
    <property type="project" value="TreeGrafter"/>
</dbReference>
<dbReference type="AlphaFoldDB" id="A0A919UJC5"/>
<evidence type="ECO:0000313" key="2">
    <source>
        <dbReference type="EMBL" id="GIG54236.1"/>
    </source>
</evidence>
<sequence>MAAVTAPLSGVPTQVRTRRLLLRPFRAEDAENFDALVMSSIDHLLPWEPWAAHEPHPLERRRRDLADLGGQLQSGAAAHYAIELPGCGMLLGSAALVTGAAPDRIEIGYWLGVTHTGCGYATEAATALTHVALRQLGLPRLELWADARNLASNAVARRTGYRLDGTRPSYRDHEGPPPLMNVWLADAEWSPPLDAKRA</sequence>
<comment type="caution">
    <text evidence="2">The sequence shown here is derived from an EMBL/GenBank/DDBJ whole genome shotgun (WGS) entry which is preliminary data.</text>
</comment>
<keyword evidence="2" id="KW-0689">Ribosomal protein</keyword>
<dbReference type="Gene3D" id="3.40.630.30">
    <property type="match status" value="1"/>
</dbReference>
<dbReference type="InterPro" id="IPR000182">
    <property type="entry name" value="GNAT_dom"/>
</dbReference>
<dbReference type="PANTHER" id="PTHR43441">
    <property type="entry name" value="RIBOSOMAL-PROTEIN-SERINE ACETYLTRANSFERASE"/>
    <property type="match status" value="1"/>
</dbReference>
<proteinExistence type="predicted"/>
<dbReference type="GO" id="GO:0005840">
    <property type="term" value="C:ribosome"/>
    <property type="evidence" value="ECO:0007669"/>
    <property type="project" value="UniProtKB-KW"/>
</dbReference>
<organism evidence="2 3">
    <name type="scientific">Demequina activiva</name>
    <dbReference type="NCBI Taxonomy" id="1582364"/>
    <lineage>
        <taxon>Bacteria</taxon>
        <taxon>Bacillati</taxon>
        <taxon>Actinomycetota</taxon>
        <taxon>Actinomycetes</taxon>
        <taxon>Micrococcales</taxon>
        <taxon>Demequinaceae</taxon>
        <taxon>Demequina</taxon>
    </lineage>
</organism>
<evidence type="ECO:0000313" key="3">
    <source>
        <dbReference type="Proteomes" id="UP000652354"/>
    </source>
</evidence>
<accession>A0A919UJC5</accession>
<dbReference type="SUPFAM" id="SSF55729">
    <property type="entry name" value="Acyl-CoA N-acyltransferases (Nat)"/>
    <property type="match status" value="1"/>
</dbReference>
<dbReference type="InterPro" id="IPR051908">
    <property type="entry name" value="Ribosomal_N-acetyltransferase"/>
</dbReference>
<dbReference type="Proteomes" id="UP000652354">
    <property type="component" value="Unassembled WGS sequence"/>
</dbReference>
<dbReference type="Pfam" id="PF13302">
    <property type="entry name" value="Acetyltransf_3"/>
    <property type="match status" value="1"/>
</dbReference>
<dbReference type="RefSeq" id="WP_203653808.1">
    <property type="nucleotide sequence ID" value="NZ_BONR01000002.1"/>
</dbReference>
<dbReference type="GO" id="GO:1990189">
    <property type="term" value="F:protein N-terminal-serine acetyltransferase activity"/>
    <property type="evidence" value="ECO:0007669"/>
    <property type="project" value="TreeGrafter"/>
</dbReference>
<dbReference type="PROSITE" id="PS51186">
    <property type="entry name" value="GNAT"/>
    <property type="match status" value="1"/>
</dbReference>
<dbReference type="PANTHER" id="PTHR43441:SF3">
    <property type="entry name" value="ACETYLTRANSFERASE"/>
    <property type="match status" value="1"/>
</dbReference>
<name>A0A919UJC5_9MICO</name>
<dbReference type="InterPro" id="IPR016181">
    <property type="entry name" value="Acyl_CoA_acyltransferase"/>
</dbReference>
<reference evidence="2" key="1">
    <citation type="submission" date="2021-01" db="EMBL/GenBank/DDBJ databases">
        <title>Whole genome shotgun sequence of Demequina activiva NBRC 110675.</title>
        <authorList>
            <person name="Komaki H."/>
            <person name="Tamura T."/>
        </authorList>
    </citation>
    <scope>NUCLEOTIDE SEQUENCE</scope>
    <source>
        <strain evidence="2">NBRC 110675</strain>
    </source>
</reference>
<keyword evidence="2" id="KW-0687">Ribonucleoprotein</keyword>
<dbReference type="GO" id="GO:0008999">
    <property type="term" value="F:protein-N-terminal-alanine acetyltransferase activity"/>
    <property type="evidence" value="ECO:0007669"/>
    <property type="project" value="TreeGrafter"/>
</dbReference>
<evidence type="ECO:0000259" key="1">
    <source>
        <dbReference type="PROSITE" id="PS51186"/>
    </source>
</evidence>
<feature type="domain" description="N-acetyltransferase" evidence="1">
    <location>
        <begin position="31"/>
        <end position="185"/>
    </location>
</feature>
<gene>
    <name evidence="2" type="ORF">Dac01nite_09880</name>
</gene>
<protein>
    <submittedName>
        <fullName evidence="2">Ribosomal protein N-acetyltransferase</fullName>
    </submittedName>
</protein>